<keyword evidence="2" id="KW-1185">Reference proteome</keyword>
<proteinExistence type="predicted"/>
<sequence length="64" mass="7568">MFFVNKNVKVINWIEDYYEGKVNSIPYSAGEVEKAINYTKKYRSDYPDEVIEKLRTVKVMLDNA</sequence>
<dbReference type="KEGG" id="fuv:JR347_10930"/>
<organism evidence="1 2">
    <name type="scientific">Fulvivirga lutea</name>
    <dbReference type="NCBI Taxonomy" id="2810512"/>
    <lineage>
        <taxon>Bacteria</taxon>
        <taxon>Pseudomonadati</taxon>
        <taxon>Bacteroidota</taxon>
        <taxon>Cytophagia</taxon>
        <taxon>Cytophagales</taxon>
        <taxon>Fulvivirgaceae</taxon>
        <taxon>Fulvivirga</taxon>
    </lineage>
</organism>
<dbReference type="Proteomes" id="UP000662783">
    <property type="component" value="Chromosome"/>
</dbReference>
<dbReference type="RefSeq" id="WP_205720642.1">
    <property type="nucleotide sequence ID" value="NZ_CP070608.1"/>
</dbReference>
<dbReference type="EMBL" id="CP070608">
    <property type="protein sequence ID" value="QSE96129.1"/>
    <property type="molecule type" value="Genomic_DNA"/>
</dbReference>
<reference evidence="1" key="1">
    <citation type="submission" date="2021-02" db="EMBL/GenBank/DDBJ databases">
        <title>Fulvivirga sp. S481 isolated from sea water.</title>
        <authorList>
            <person name="Bae S.S."/>
            <person name="Baek K."/>
        </authorList>
    </citation>
    <scope>NUCLEOTIDE SEQUENCE</scope>
    <source>
        <strain evidence="1">S481</strain>
    </source>
</reference>
<evidence type="ECO:0000313" key="2">
    <source>
        <dbReference type="Proteomes" id="UP000662783"/>
    </source>
</evidence>
<protein>
    <submittedName>
        <fullName evidence="1">Uncharacterized protein</fullName>
    </submittedName>
</protein>
<dbReference type="AlphaFoldDB" id="A0A974ZZF0"/>
<evidence type="ECO:0000313" key="1">
    <source>
        <dbReference type="EMBL" id="QSE96129.1"/>
    </source>
</evidence>
<accession>A0A974ZZF0</accession>
<gene>
    <name evidence="1" type="ORF">JR347_10930</name>
</gene>
<name>A0A974ZZF0_9BACT</name>